<dbReference type="EMBL" id="JASPKY010000082">
    <property type="protein sequence ID" value="KAK9738813.1"/>
    <property type="molecule type" value="Genomic_DNA"/>
</dbReference>
<reference evidence="2 3" key="1">
    <citation type="journal article" date="2024" name="BMC Genomics">
        <title>De novo assembly and annotation of Popillia japonica's genome with initial clues to its potential as an invasive pest.</title>
        <authorList>
            <person name="Cucini C."/>
            <person name="Boschi S."/>
            <person name="Funari R."/>
            <person name="Cardaioli E."/>
            <person name="Iannotti N."/>
            <person name="Marturano G."/>
            <person name="Paoli F."/>
            <person name="Bruttini M."/>
            <person name="Carapelli A."/>
            <person name="Frati F."/>
            <person name="Nardi F."/>
        </authorList>
    </citation>
    <scope>NUCLEOTIDE SEQUENCE [LARGE SCALE GENOMIC DNA]</scope>
    <source>
        <strain evidence="2">DMR45628</strain>
    </source>
</reference>
<dbReference type="AlphaFoldDB" id="A0AAW1LX54"/>
<accession>A0AAW1LX54</accession>
<sequence length="107" mass="12815">MKSDTLKVKKAELQENSEKRLKKVEEEKRLKMQEKQDKLLNKRLKKVEEEKRLKMQEKQDKLLNRKRKGNLESEDEAGFTELQLENREQSEEADEEVDVTSIINNNK</sequence>
<feature type="compositionally biased region" description="Basic and acidic residues" evidence="1">
    <location>
        <begin position="50"/>
        <end position="63"/>
    </location>
</feature>
<organism evidence="2 3">
    <name type="scientific">Popillia japonica</name>
    <name type="common">Japanese beetle</name>
    <dbReference type="NCBI Taxonomy" id="7064"/>
    <lineage>
        <taxon>Eukaryota</taxon>
        <taxon>Metazoa</taxon>
        <taxon>Ecdysozoa</taxon>
        <taxon>Arthropoda</taxon>
        <taxon>Hexapoda</taxon>
        <taxon>Insecta</taxon>
        <taxon>Pterygota</taxon>
        <taxon>Neoptera</taxon>
        <taxon>Endopterygota</taxon>
        <taxon>Coleoptera</taxon>
        <taxon>Polyphaga</taxon>
        <taxon>Scarabaeiformia</taxon>
        <taxon>Scarabaeidae</taxon>
        <taxon>Rutelinae</taxon>
        <taxon>Popillia</taxon>
    </lineage>
</organism>
<evidence type="ECO:0000256" key="1">
    <source>
        <dbReference type="SAM" id="MobiDB-lite"/>
    </source>
</evidence>
<feature type="region of interest" description="Disordered" evidence="1">
    <location>
        <begin position="50"/>
        <end position="107"/>
    </location>
</feature>
<gene>
    <name evidence="2" type="ORF">QE152_g9533</name>
</gene>
<protein>
    <submittedName>
        <fullName evidence="2">Uncharacterized protein</fullName>
    </submittedName>
</protein>
<keyword evidence="3" id="KW-1185">Reference proteome</keyword>
<evidence type="ECO:0000313" key="2">
    <source>
        <dbReference type="EMBL" id="KAK9738813.1"/>
    </source>
</evidence>
<dbReference type="Proteomes" id="UP001458880">
    <property type="component" value="Unassembled WGS sequence"/>
</dbReference>
<comment type="caution">
    <text evidence="2">The sequence shown here is derived from an EMBL/GenBank/DDBJ whole genome shotgun (WGS) entry which is preliminary data.</text>
</comment>
<evidence type="ECO:0000313" key="3">
    <source>
        <dbReference type="Proteomes" id="UP001458880"/>
    </source>
</evidence>
<proteinExistence type="predicted"/>
<name>A0AAW1LX54_POPJA</name>